<keyword evidence="1" id="KW-0472">Membrane</keyword>
<keyword evidence="1" id="KW-0812">Transmembrane</keyword>
<dbReference type="EMBL" id="JBHSAQ010000010">
    <property type="protein sequence ID" value="MFC3959005.1"/>
    <property type="molecule type" value="Genomic_DNA"/>
</dbReference>
<dbReference type="InterPro" id="IPR055895">
    <property type="entry name" value="DUF7472"/>
</dbReference>
<name>A0ABD5NQM5_9EURY</name>
<feature type="transmembrane region" description="Helical" evidence="1">
    <location>
        <begin position="12"/>
        <end position="32"/>
    </location>
</feature>
<accession>A0ABD5NQM5</accession>
<sequence length="79" mass="7966">MIDRESVIEAAAALASVLVMLGVMLYVGMTYGSATALGDQGAEVMVGAIVAFILFVTVLGVGLAYATSDPTPPDDDATA</sequence>
<evidence type="ECO:0000256" key="1">
    <source>
        <dbReference type="SAM" id="Phobius"/>
    </source>
</evidence>
<keyword evidence="1" id="KW-1133">Transmembrane helix</keyword>
<feature type="transmembrane region" description="Helical" evidence="1">
    <location>
        <begin position="44"/>
        <end position="66"/>
    </location>
</feature>
<dbReference type="Pfam" id="PF24284">
    <property type="entry name" value="DUF7472"/>
    <property type="match status" value="1"/>
</dbReference>
<dbReference type="RefSeq" id="WP_256533598.1">
    <property type="nucleotide sequence ID" value="NZ_CP101824.1"/>
</dbReference>
<evidence type="ECO:0000313" key="2">
    <source>
        <dbReference type="EMBL" id="MFC3959005.1"/>
    </source>
</evidence>
<dbReference type="Proteomes" id="UP001595846">
    <property type="component" value="Unassembled WGS sequence"/>
</dbReference>
<organism evidence="2 3">
    <name type="scientific">Halovivax cerinus</name>
    <dbReference type="NCBI Taxonomy" id="1487865"/>
    <lineage>
        <taxon>Archaea</taxon>
        <taxon>Methanobacteriati</taxon>
        <taxon>Methanobacteriota</taxon>
        <taxon>Stenosarchaea group</taxon>
        <taxon>Halobacteria</taxon>
        <taxon>Halobacteriales</taxon>
        <taxon>Natrialbaceae</taxon>
        <taxon>Halovivax</taxon>
    </lineage>
</organism>
<gene>
    <name evidence="2" type="ORF">ACFOUR_11585</name>
</gene>
<evidence type="ECO:0008006" key="4">
    <source>
        <dbReference type="Google" id="ProtNLM"/>
    </source>
</evidence>
<comment type="caution">
    <text evidence="2">The sequence shown here is derived from an EMBL/GenBank/DDBJ whole genome shotgun (WGS) entry which is preliminary data.</text>
</comment>
<protein>
    <recommendedName>
        <fullName evidence="4">Transporter</fullName>
    </recommendedName>
</protein>
<dbReference type="AlphaFoldDB" id="A0ABD5NQM5"/>
<evidence type="ECO:0000313" key="3">
    <source>
        <dbReference type="Proteomes" id="UP001595846"/>
    </source>
</evidence>
<reference evidence="2 3" key="1">
    <citation type="journal article" date="2019" name="Int. J. Syst. Evol. Microbiol.">
        <title>The Global Catalogue of Microorganisms (GCM) 10K type strain sequencing project: providing services to taxonomists for standard genome sequencing and annotation.</title>
        <authorList>
            <consortium name="The Broad Institute Genomics Platform"/>
            <consortium name="The Broad Institute Genome Sequencing Center for Infectious Disease"/>
            <person name="Wu L."/>
            <person name="Ma J."/>
        </authorList>
    </citation>
    <scope>NUCLEOTIDE SEQUENCE [LARGE SCALE GENOMIC DNA]</scope>
    <source>
        <strain evidence="2 3">IBRC-M 10256</strain>
    </source>
</reference>
<keyword evidence="3" id="KW-1185">Reference proteome</keyword>
<proteinExistence type="predicted"/>
<dbReference type="GeneID" id="73902729"/>